<comment type="catalytic activity">
    <reaction evidence="4">
        <text>3-deoxy-alpha-D-manno-oct-2-ulosonate + CTP = CMP-3-deoxy-beta-D-manno-octulosonate + diphosphate</text>
        <dbReference type="Rhea" id="RHEA:23448"/>
        <dbReference type="ChEBI" id="CHEBI:33019"/>
        <dbReference type="ChEBI" id="CHEBI:37563"/>
        <dbReference type="ChEBI" id="CHEBI:85986"/>
        <dbReference type="ChEBI" id="CHEBI:85987"/>
        <dbReference type="EC" id="2.7.7.38"/>
    </reaction>
</comment>
<keyword evidence="2 4" id="KW-0548">Nucleotidyltransferase</keyword>
<comment type="subcellular location">
    <subcellularLocation>
        <location evidence="4">Cytoplasm</location>
    </subcellularLocation>
</comment>
<dbReference type="InterPro" id="IPR004528">
    <property type="entry name" value="KdsB"/>
</dbReference>
<dbReference type="AlphaFoldDB" id="A0AAQ3LAK7"/>
<dbReference type="GO" id="GO:0033468">
    <property type="term" value="P:CMP-keto-3-deoxy-D-manno-octulosonic acid biosynthetic process"/>
    <property type="evidence" value="ECO:0007669"/>
    <property type="project" value="UniProtKB-UniRule"/>
</dbReference>
<evidence type="ECO:0000256" key="3">
    <source>
        <dbReference type="ARBA" id="ARBA00022985"/>
    </source>
</evidence>
<comment type="similarity">
    <text evidence="4">Belongs to the KdsB family.</text>
</comment>
<dbReference type="PANTHER" id="PTHR42866:SF2">
    <property type="entry name" value="3-DEOXY-MANNO-OCTULOSONATE CYTIDYLYLTRANSFERASE, MITOCHONDRIAL"/>
    <property type="match status" value="1"/>
</dbReference>
<dbReference type="RefSeq" id="WP_317834640.1">
    <property type="nucleotide sequence ID" value="NZ_CP136920.1"/>
</dbReference>
<keyword evidence="6" id="KW-1185">Reference proteome</keyword>
<organism evidence="5 6">
    <name type="scientific">Rubellicoccus peritrichatus</name>
    <dbReference type="NCBI Taxonomy" id="3080537"/>
    <lineage>
        <taxon>Bacteria</taxon>
        <taxon>Pseudomonadati</taxon>
        <taxon>Verrucomicrobiota</taxon>
        <taxon>Opitutia</taxon>
        <taxon>Puniceicoccales</taxon>
        <taxon>Cerasicoccaceae</taxon>
        <taxon>Rubellicoccus</taxon>
    </lineage>
</organism>
<keyword evidence="1 4" id="KW-0808">Transferase</keyword>
<evidence type="ECO:0000256" key="2">
    <source>
        <dbReference type="ARBA" id="ARBA00022695"/>
    </source>
</evidence>
<proteinExistence type="inferred from homology"/>
<dbReference type="GO" id="GO:0008690">
    <property type="term" value="F:3-deoxy-manno-octulosonate cytidylyltransferase activity"/>
    <property type="evidence" value="ECO:0007669"/>
    <property type="project" value="UniProtKB-UniRule"/>
</dbReference>
<dbReference type="Gene3D" id="3.90.550.10">
    <property type="entry name" value="Spore Coat Polysaccharide Biosynthesis Protein SpsA, Chain A"/>
    <property type="match status" value="1"/>
</dbReference>
<name>A0AAQ3LAK7_9BACT</name>
<dbReference type="HAMAP" id="MF_00057">
    <property type="entry name" value="KdsB"/>
    <property type="match status" value="1"/>
</dbReference>
<dbReference type="NCBIfam" id="NF009905">
    <property type="entry name" value="PRK13368.1"/>
    <property type="match status" value="1"/>
</dbReference>
<keyword evidence="4" id="KW-0963">Cytoplasm</keyword>
<gene>
    <name evidence="4 5" type="primary">kdsB</name>
    <name evidence="5" type="ORF">RZN69_03580</name>
</gene>
<keyword evidence="3 4" id="KW-0448">Lipopolysaccharide biosynthesis</keyword>
<evidence type="ECO:0000313" key="6">
    <source>
        <dbReference type="Proteomes" id="UP001304300"/>
    </source>
</evidence>
<dbReference type="Proteomes" id="UP001304300">
    <property type="component" value="Chromosome"/>
</dbReference>
<sequence length="250" mass="27483">MEIMSCVSVVIPARLESTRLPNKVLLEIGGKPMLERVWEQVSQMKSADEVFIATDSGLVAEAAESWGAKVALTSPDCPSGTDRIASILDKLSGDFILNVQGDEPFVPPALLEDLVEAFNQNPCDIVTPVFSIAEGEEILDPNLVKAVRTGSGRALYFSRGAVPHVRGSDHNHWPVEAIHWGHIGVYGYSRDVLAKYPGLSQSPLERVEKLEQLRFLENGFSIQTVVTEYRPIGVDTEEDLIRAREMIASI</sequence>
<dbReference type="GO" id="GO:0009103">
    <property type="term" value="P:lipopolysaccharide biosynthetic process"/>
    <property type="evidence" value="ECO:0007669"/>
    <property type="project" value="UniProtKB-UniRule"/>
</dbReference>
<evidence type="ECO:0000256" key="1">
    <source>
        <dbReference type="ARBA" id="ARBA00022679"/>
    </source>
</evidence>
<dbReference type="Pfam" id="PF02348">
    <property type="entry name" value="CTP_transf_3"/>
    <property type="match status" value="1"/>
</dbReference>
<evidence type="ECO:0000256" key="4">
    <source>
        <dbReference type="HAMAP-Rule" id="MF_00057"/>
    </source>
</evidence>
<accession>A0AAQ3LAK7</accession>
<comment type="pathway">
    <text evidence="4">Nucleotide-sugar biosynthesis; CMP-3-deoxy-D-manno-octulosonate biosynthesis; CMP-3-deoxy-D-manno-octulosonate from 3-deoxy-D-manno-octulosonate and CTP: step 1/1.</text>
</comment>
<dbReference type="KEGG" id="puo:RZN69_03580"/>
<protein>
    <recommendedName>
        <fullName evidence="4">3-deoxy-manno-octulosonate cytidylyltransferase</fullName>
        <ecNumber evidence="4">2.7.7.38</ecNumber>
    </recommendedName>
    <alternativeName>
        <fullName evidence="4">CMP-2-keto-3-deoxyoctulosonic acid synthase</fullName>
        <shortName evidence="4">CKS</shortName>
        <shortName evidence="4">CMP-KDO synthase</shortName>
    </alternativeName>
</protein>
<dbReference type="EC" id="2.7.7.38" evidence="4"/>
<reference evidence="5 6" key="1">
    <citation type="submission" date="2023-10" db="EMBL/GenBank/DDBJ databases">
        <title>Rubellicoccus peritrichatus gen. nov., sp. nov., isolated from an algae of coral reef tank.</title>
        <authorList>
            <person name="Luo J."/>
        </authorList>
    </citation>
    <scope>NUCLEOTIDE SEQUENCE [LARGE SCALE GENOMIC DNA]</scope>
    <source>
        <strain evidence="5 6">CR14</strain>
    </source>
</reference>
<dbReference type="InterPro" id="IPR003329">
    <property type="entry name" value="Cytidylyl_trans"/>
</dbReference>
<dbReference type="GO" id="GO:0005829">
    <property type="term" value="C:cytosol"/>
    <property type="evidence" value="ECO:0007669"/>
    <property type="project" value="TreeGrafter"/>
</dbReference>
<dbReference type="InterPro" id="IPR029044">
    <property type="entry name" value="Nucleotide-diphossugar_trans"/>
</dbReference>
<evidence type="ECO:0000313" key="5">
    <source>
        <dbReference type="EMBL" id="WOO42156.1"/>
    </source>
</evidence>
<dbReference type="NCBIfam" id="NF003952">
    <property type="entry name" value="PRK05450.1-5"/>
    <property type="match status" value="1"/>
</dbReference>
<dbReference type="NCBIfam" id="TIGR00466">
    <property type="entry name" value="kdsB"/>
    <property type="match status" value="1"/>
</dbReference>
<dbReference type="EMBL" id="CP136920">
    <property type="protein sequence ID" value="WOO42156.1"/>
    <property type="molecule type" value="Genomic_DNA"/>
</dbReference>
<dbReference type="SUPFAM" id="SSF53448">
    <property type="entry name" value="Nucleotide-diphospho-sugar transferases"/>
    <property type="match status" value="1"/>
</dbReference>
<dbReference type="CDD" id="cd02517">
    <property type="entry name" value="CMP-KDO-Synthetase"/>
    <property type="match status" value="1"/>
</dbReference>
<dbReference type="PANTHER" id="PTHR42866">
    <property type="entry name" value="3-DEOXY-MANNO-OCTULOSONATE CYTIDYLYLTRANSFERASE"/>
    <property type="match status" value="1"/>
</dbReference>
<comment type="function">
    <text evidence="4">Activates KDO (a required 8-carbon sugar) for incorporation into bacterial lipopolysaccharide in Gram-negative bacteria.</text>
</comment>